<dbReference type="InterPro" id="IPR000731">
    <property type="entry name" value="SSD"/>
</dbReference>
<feature type="transmembrane region" description="Helical" evidence="8">
    <location>
        <begin position="14"/>
        <end position="35"/>
    </location>
</feature>
<dbReference type="RefSeq" id="WP_217637883.1">
    <property type="nucleotide sequence ID" value="NZ_FNKO01000002.1"/>
</dbReference>
<dbReference type="PANTHER" id="PTHR33406">
    <property type="entry name" value="MEMBRANE PROTEIN MJ1562-RELATED"/>
    <property type="match status" value="1"/>
</dbReference>
<organism evidence="10 11">
    <name type="scientific">Actinopolyspora saharensis</name>
    <dbReference type="NCBI Taxonomy" id="995062"/>
    <lineage>
        <taxon>Bacteria</taxon>
        <taxon>Bacillati</taxon>
        <taxon>Actinomycetota</taxon>
        <taxon>Actinomycetes</taxon>
        <taxon>Actinopolysporales</taxon>
        <taxon>Actinopolysporaceae</taxon>
        <taxon>Actinopolyspora</taxon>
    </lineage>
</organism>
<evidence type="ECO:0000256" key="4">
    <source>
        <dbReference type="ARBA" id="ARBA00022692"/>
    </source>
</evidence>
<comment type="similarity">
    <text evidence="2">Belongs to the resistance-nodulation-cell division (RND) (TC 2.A.6) family. MmpL subfamily.</text>
</comment>
<dbReference type="GO" id="GO:0005886">
    <property type="term" value="C:plasma membrane"/>
    <property type="evidence" value="ECO:0007669"/>
    <property type="project" value="UniProtKB-SubCell"/>
</dbReference>
<evidence type="ECO:0000259" key="9">
    <source>
        <dbReference type="PROSITE" id="PS50156"/>
    </source>
</evidence>
<feature type="transmembrane region" description="Helical" evidence="8">
    <location>
        <begin position="516"/>
        <end position="536"/>
    </location>
</feature>
<feature type="transmembrane region" description="Helical" evidence="8">
    <location>
        <begin position="577"/>
        <end position="597"/>
    </location>
</feature>
<dbReference type="STRING" id="995062.SAMN04489718_3193"/>
<keyword evidence="5 8" id="KW-1133">Transmembrane helix</keyword>
<feature type="transmembrane region" description="Helical" evidence="8">
    <location>
        <begin position="656"/>
        <end position="676"/>
    </location>
</feature>
<feature type="transmembrane region" description="Helical" evidence="8">
    <location>
        <begin position="184"/>
        <end position="217"/>
    </location>
</feature>
<evidence type="ECO:0000256" key="1">
    <source>
        <dbReference type="ARBA" id="ARBA00004651"/>
    </source>
</evidence>
<dbReference type="Proteomes" id="UP000199301">
    <property type="component" value="Unassembled WGS sequence"/>
</dbReference>
<feature type="transmembrane region" description="Helical" evidence="8">
    <location>
        <begin position="631"/>
        <end position="650"/>
    </location>
</feature>
<gene>
    <name evidence="10" type="ORF">SAMN04489718_3193</name>
</gene>
<feature type="transmembrane region" description="Helical" evidence="8">
    <location>
        <begin position="303"/>
        <end position="326"/>
    </location>
</feature>
<dbReference type="EMBL" id="FNKO01000002">
    <property type="protein sequence ID" value="SDR03555.1"/>
    <property type="molecule type" value="Genomic_DNA"/>
</dbReference>
<protein>
    <submittedName>
        <fullName evidence="10">Putative drug exporter of the RND superfamily</fullName>
    </submittedName>
</protein>
<reference evidence="11" key="1">
    <citation type="submission" date="2016-10" db="EMBL/GenBank/DDBJ databases">
        <authorList>
            <person name="Varghese N."/>
            <person name="Submissions S."/>
        </authorList>
    </citation>
    <scope>NUCLEOTIDE SEQUENCE [LARGE SCALE GENOMIC DNA]</scope>
    <source>
        <strain evidence="11">DSM 45459</strain>
    </source>
</reference>
<keyword evidence="11" id="KW-1185">Reference proteome</keyword>
<evidence type="ECO:0000313" key="10">
    <source>
        <dbReference type="EMBL" id="SDR03555.1"/>
    </source>
</evidence>
<feature type="region of interest" description="Disordered" evidence="7">
    <location>
        <begin position="702"/>
        <end position="721"/>
    </location>
</feature>
<evidence type="ECO:0000256" key="8">
    <source>
        <dbReference type="SAM" id="Phobius"/>
    </source>
</evidence>
<accession>A0A1H1FRR1</accession>
<feature type="transmembrane region" description="Helical" evidence="8">
    <location>
        <begin position="278"/>
        <end position="297"/>
    </location>
</feature>
<dbReference type="PANTHER" id="PTHR33406:SF11">
    <property type="entry name" value="MEMBRANE PROTEIN SCO6666-RELATED"/>
    <property type="match status" value="1"/>
</dbReference>
<sequence>MFSSWGSLAYRHRLPVLITVLLLVVAGGIWGLGVFDRLGQGGYESPNSEAARAQEVAAEALGPTGGDVVVLYDVGDGATIDDPELFHRIRSKLAELPDSAVDGITSYWSTPQSSLANDDKTVGLATIDLSGDESGKTASYERIEGRLDVAGAETHVAGDVPMQASMNQHSKQDLAVAEAVSLPVVLVLLVIIFGGVVAAALPVLVGGAAVFGSLGLLRLISLLTEVNTFAVNVASLLGLGLAIDYGLFLVGRFREELAAGAGTGQAVRRGVSTAGRTVAFSATLLVIALASLLLFPQSFLRSLAYGGMSAVALAAVISLTVLPALLGVLGHRVDKLAVPWRGKRRESGSAPARGWYRFAAAVMKRPLLTALPIIAVLLLLGAPFLGTKFGTPDERVLPQDDPARQGIEKLRAEFPAMSGDNVRIVVDGGRTPPAQPELDRYAQRISEVPGIGEVRPAGSGEGVVVLEAGLNGEPFGERANDAVDEIRSLSAPADSEVLVGGKTALNLDSLRDTVDVLPWVAALLVGATLVLMFFAFGSVVLPIKAVVLSVLSLSATFGVLTWIFVDGHGAGLLNVTPAPLSVGIVVLMASVVFGMSTDYEVFLLSRMVEAREEGAATPDAVRDGLARTGRMITAAALLLIVVTGAFAFSSVTMMRFIGVGMIVALVLDATVVRMVLVPALLRLFGDASWWAPSWLRWRRRAGASGGDPGTDSEQHRPRVPR</sequence>
<evidence type="ECO:0000313" key="11">
    <source>
        <dbReference type="Proteomes" id="UP000199301"/>
    </source>
</evidence>
<proteinExistence type="inferred from homology"/>
<evidence type="ECO:0000256" key="6">
    <source>
        <dbReference type="ARBA" id="ARBA00023136"/>
    </source>
</evidence>
<evidence type="ECO:0000256" key="5">
    <source>
        <dbReference type="ARBA" id="ARBA00022989"/>
    </source>
</evidence>
<dbReference type="Gene3D" id="1.20.1640.10">
    <property type="entry name" value="Multidrug efflux transporter AcrB transmembrane domain"/>
    <property type="match status" value="2"/>
</dbReference>
<dbReference type="PROSITE" id="PS50156">
    <property type="entry name" value="SSD"/>
    <property type="match status" value="1"/>
</dbReference>
<keyword evidence="3" id="KW-1003">Cell membrane</keyword>
<evidence type="ECO:0000256" key="7">
    <source>
        <dbReference type="SAM" id="MobiDB-lite"/>
    </source>
</evidence>
<evidence type="ECO:0000256" key="2">
    <source>
        <dbReference type="ARBA" id="ARBA00010157"/>
    </source>
</evidence>
<name>A0A1H1FRR1_9ACTN</name>
<feature type="transmembrane region" description="Helical" evidence="8">
    <location>
        <begin position="545"/>
        <end position="565"/>
    </location>
</feature>
<evidence type="ECO:0000256" key="3">
    <source>
        <dbReference type="ARBA" id="ARBA00022475"/>
    </source>
</evidence>
<dbReference type="InterPro" id="IPR004869">
    <property type="entry name" value="MMPL_dom"/>
</dbReference>
<comment type="subcellular location">
    <subcellularLocation>
        <location evidence="1">Cell membrane</location>
        <topology evidence="1">Multi-pass membrane protein</topology>
    </subcellularLocation>
</comment>
<dbReference type="Pfam" id="PF03176">
    <property type="entry name" value="MMPL"/>
    <property type="match status" value="2"/>
</dbReference>
<feature type="domain" description="SSD" evidence="9">
    <location>
        <begin position="203"/>
        <end position="328"/>
    </location>
</feature>
<keyword evidence="4 8" id="KW-0812">Transmembrane</keyword>
<dbReference type="InterPro" id="IPR050545">
    <property type="entry name" value="Mycobact_MmpL"/>
</dbReference>
<dbReference type="AlphaFoldDB" id="A0A1H1FRR1"/>
<feature type="transmembrane region" description="Helical" evidence="8">
    <location>
        <begin position="229"/>
        <end position="250"/>
    </location>
</feature>
<dbReference type="SUPFAM" id="SSF82866">
    <property type="entry name" value="Multidrug efflux transporter AcrB transmembrane domain"/>
    <property type="match status" value="2"/>
</dbReference>
<keyword evidence="6 8" id="KW-0472">Membrane</keyword>
<feature type="compositionally biased region" description="Basic and acidic residues" evidence="7">
    <location>
        <begin position="712"/>
        <end position="721"/>
    </location>
</feature>
<feature type="transmembrane region" description="Helical" evidence="8">
    <location>
        <begin position="367"/>
        <end position="386"/>
    </location>
</feature>